<comment type="caution">
    <text evidence="15">The sequence shown here is derived from an EMBL/GenBank/DDBJ whole genome shotgun (WGS) entry which is preliminary data.</text>
</comment>
<keyword evidence="3" id="KW-0813">Transport</keyword>
<dbReference type="GO" id="GO:0005886">
    <property type="term" value="C:plasma membrane"/>
    <property type="evidence" value="ECO:0007669"/>
    <property type="project" value="UniProtKB-SubCell"/>
</dbReference>
<dbReference type="PANTHER" id="PTHR30529:SF1">
    <property type="entry name" value="CYTOCHROME B561 HOMOLOG 2"/>
    <property type="match status" value="1"/>
</dbReference>
<gene>
    <name evidence="15" type="ORF">DKW60_16400</name>
</gene>
<evidence type="ECO:0000256" key="4">
    <source>
        <dbReference type="ARBA" id="ARBA00022475"/>
    </source>
</evidence>
<name>A0A317CET3_9GAMM</name>
<keyword evidence="10" id="KW-0408">Iron</keyword>
<sequence>MIRNTSTAYGSVTITLHWLMALLMVSLFAVGLYMTDLGYYDSLYHVLPWWHKSFGLLVMGLLLFRIIWKISNTKPAALPTHKPWEVTLATWTHRALYVLIFLIGISGYLISTAKGKGIEFFDWFEVPAFQELSADATDLVGEIHFYLAWSLILLAAAHAAAALKHHFIDRDDTLKHMTFRKQR</sequence>
<dbReference type="OrthoDB" id="8589936at2"/>
<keyword evidence="4" id="KW-1003">Cell membrane</keyword>
<evidence type="ECO:0000256" key="2">
    <source>
        <dbReference type="ARBA" id="ARBA00004651"/>
    </source>
</evidence>
<keyword evidence="16" id="KW-1185">Reference proteome</keyword>
<dbReference type="GO" id="GO:0020037">
    <property type="term" value="F:heme binding"/>
    <property type="evidence" value="ECO:0007669"/>
    <property type="project" value="TreeGrafter"/>
</dbReference>
<dbReference type="SUPFAM" id="SSF81342">
    <property type="entry name" value="Transmembrane di-heme cytochromes"/>
    <property type="match status" value="1"/>
</dbReference>
<feature type="transmembrane region" description="Helical" evidence="13">
    <location>
        <begin position="49"/>
        <end position="68"/>
    </location>
</feature>
<organism evidence="15 16">
    <name type="scientific">Leucothrix pacifica</name>
    <dbReference type="NCBI Taxonomy" id="1247513"/>
    <lineage>
        <taxon>Bacteria</taxon>
        <taxon>Pseudomonadati</taxon>
        <taxon>Pseudomonadota</taxon>
        <taxon>Gammaproteobacteria</taxon>
        <taxon>Thiotrichales</taxon>
        <taxon>Thiotrichaceae</taxon>
        <taxon>Leucothrix</taxon>
    </lineage>
</organism>
<keyword evidence="6 13" id="KW-0812">Transmembrane</keyword>
<dbReference type="RefSeq" id="WP_109838749.1">
    <property type="nucleotide sequence ID" value="NZ_QGKM01000053.1"/>
</dbReference>
<evidence type="ECO:0000313" key="15">
    <source>
        <dbReference type="EMBL" id="PWQ94820.1"/>
    </source>
</evidence>
<feature type="transmembrane region" description="Helical" evidence="13">
    <location>
        <begin position="12"/>
        <end position="34"/>
    </location>
</feature>
<dbReference type="Gene3D" id="1.20.950.20">
    <property type="entry name" value="Transmembrane di-heme cytochromes, Chain C"/>
    <property type="match status" value="1"/>
</dbReference>
<dbReference type="InterPro" id="IPR016174">
    <property type="entry name" value="Di-haem_cyt_TM"/>
</dbReference>
<keyword evidence="7" id="KW-0479">Metal-binding</keyword>
<evidence type="ECO:0000256" key="6">
    <source>
        <dbReference type="ARBA" id="ARBA00022692"/>
    </source>
</evidence>
<evidence type="ECO:0000256" key="12">
    <source>
        <dbReference type="ARBA" id="ARBA00037975"/>
    </source>
</evidence>
<comment type="cofactor">
    <cofactor evidence="1">
        <name>heme b</name>
        <dbReference type="ChEBI" id="CHEBI:60344"/>
    </cofactor>
</comment>
<evidence type="ECO:0000256" key="5">
    <source>
        <dbReference type="ARBA" id="ARBA00022617"/>
    </source>
</evidence>
<dbReference type="EMBL" id="QGKM01000053">
    <property type="protein sequence ID" value="PWQ94820.1"/>
    <property type="molecule type" value="Genomic_DNA"/>
</dbReference>
<evidence type="ECO:0000256" key="8">
    <source>
        <dbReference type="ARBA" id="ARBA00022982"/>
    </source>
</evidence>
<dbReference type="Pfam" id="PF01292">
    <property type="entry name" value="Ni_hydr_CYTB"/>
    <property type="match status" value="1"/>
</dbReference>
<dbReference type="PANTHER" id="PTHR30529">
    <property type="entry name" value="CYTOCHROME B561"/>
    <property type="match status" value="1"/>
</dbReference>
<evidence type="ECO:0000313" key="16">
    <source>
        <dbReference type="Proteomes" id="UP000245539"/>
    </source>
</evidence>
<evidence type="ECO:0000256" key="7">
    <source>
        <dbReference type="ARBA" id="ARBA00022723"/>
    </source>
</evidence>
<evidence type="ECO:0000256" key="1">
    <source>
        <dbReference type="ARBA" id="ARBA00001970"/>
    </source>
</evidence>
<dbReference type="GO" id="GO:0009055">
    <property type="term" value="F:electron transfer activity"/>
    <property type="evidence" value="ECO:0007669"/>
    <property type="project" value="InterPro"/>
</dbReference>
<evidence type="ECO:0000256" key="3">
    <source>
        <dbReference type="ARBA" id="ARBA00022448"/>
    </source>
</evidence>
<feature type="domain" description="Cytochrome b561 bacterial/Ni-hydrogenase" evidence="14">
    <location>
        <begin position="9"/>
        <end position="178"/>
    </location>
</feature>
<keyword evidence="11 13" id="KW-0472">Membrane</keyword>
<feature type="transmembrane region" description="Helical" evidence="13">
    <location>
        <begin position="88"/>
        <end position="110"/>
    </location>
</feature>
<keyword evidence="8" id="KW-0249">Electron transport</keyword>
<dbReference type="Proteomes" id="UP000245539">
    <property type="component" value="Unassembled WGS sequence"/>
</dbReference>
<evidence type="ECO:0000256" key="10">
    <source>
        <dbReference type="ARBA" id="ARBA00023004"/>
    </source>
</evidence>
<comment type="subcellular location">
    <subcellularLocation>
        <location evidence="2">Cell membrane</location>
        <topology evidence="2">Multi-pass membrane protein</topology>
    </subcellularLocation>
</comment>
<evidence type="ECO:0000259" key="14">
    <source>
        <dbReference type="Pfam" id="PF01292"/>
    </source>
</evidence>
<protein>
    <submittedName>
        <fullName evidence="15">Cytochrome b</fullName>
    </submittedName>
</protein>
<dbReference type="GO" id="GO:0046872">
    <property type="term" value="F:metal ion binding"/>
    <property type="evidence" value="ECO:0007669"/>
    <property type="project" value="UniProtKB-KW"/>
</dbReference>
<keyword evidence="5" id="KW-0349">Heme</keyword>
<dbReference type="AlphaFoldDB" id="A0A317CET3"/>
<proteinExistence type="inferred from homology"/>
<evidence type="ECO:0000256" key="11">
    <source>
        <dbReference type="ARBA" id="ARBA00023136"/>
    </source>
</evidence>
<feature type="transmembrane region" description="Helical" evidence="13">
    <location>
        <begin position="143"/>
        <end position="163"/>
    </location>
</feature>
<dbReference type="InterPro" id="IPR052168">
    <property type="entry name" value="Cytochrome_b561_oxidase"/>
</dbReference>
<dbReference type="InterPro" id="IPR011577">
    <property type="entry name" value="Cyt_b561_bac/Ni-Hgenase"/>
</dbReference>
<dbReference type="GO" id="GO:0022904">
    <property type="term" value="P:respiratory electron transport chain"/>
    <property type="evidence" value="ECO:0007669"/>
    <property type="project" value="InterPro"/>
</dbReference>
<reference evidence="15 16" key="1">
    <citation type="submission" date="2018-05" db="EMBL/GenBank/DDBJ databases">
        <title>Leucothrix arctica sp. nov., isolated from Arctic seawater.</title>
        <authorList>
            <person name="Choi A."/>
            <person name="Baek K."/>
        </authorList>
    </citation>
    <scope>NUCLEOTIDE SEQUENCE [LARGE SCALE GENOMIC DNA]</scope>
    <source>
        <strain evidence="15 16">JCM 18388</strain>
    </source>
</reference>
<accession>A0A317CET3</accession>
<evidence type="ECO:0000256" key="13">
    <source>
        <dbReference type="SAM" id="Phobius"/>
    </source>
</evidence>
<comment type="similarity">
    <text evidence="12">Belongs to the cytochrome b561 family.</text>
</comment>
<evidence type="ECO:0000256" key="9">
    <source>
        <dbReference type="ARBA" id="ARBA00022989"/>
    </source>
</evidence>
<keyword evidence="9 13" id="KW-1133">Transmembrane helix</keyword>